<dbReference type="InterPro" id="IPR017942">
    <property type="entry name" value="Lipid-bd_serum_glycop_N"/>
</dbReference>
<keyword evidence="2" id="KW-1185">Reference proteome</keyword>
<proteinExistence type="predicted"/>
<dbReference type="PANTHER" id="PTHR46019">
    <property type="entry name" value="BPI FOLD-CONTAINING FAMILY B MEMBER 4-RELATED"/>
    <property type="match status" value="1"/>
</dbReference>
<dbReference type="GeneID" id="110090902"/>
<dbReference type="Pfam" id="PF01273">
    <property type="entry name" value="LBP_BPI_CETP"/>
    <property type="match status" value="1"/>
</dbReference>
<dbReference type="Proteomes" id="UP001652642">
    <property type="component" value="Chromosome 4"/>
</dbReference>
<dbReference type="InterPro" id="IPR051660">
    <property type="entry name" value="BPI_fold-BPI/LBP"/>
</dbReference>
<dbReference type="PANTHER" id="PTHR46019:SF4">
    <property type="entry name" value="BPI FOLD-CONTAINING FAMILY B MEMBER 4"/>
    <property type="match status" value="1"/>
</dbReference>
<dbReference type="SUPFAM" id="SSF55394">
    <property type="entry name" value="Bactericidal permeability-increasing protein, BPI"/>
    <property type="match status" value="2"/>
</dbReference>
<dbReference type="Gene3D" id="3.15.10.10">
    <property type="entry name" value="Bactericidal permeability-increasing protein, domain 1"/>
    <property type="match status" value="1"/>
</dbReference>
<dbReference type="RefSeq" id="XP_072852599.1">
    <property type="nucleotide sequence ID" value="XM_072996498.1"/>
</dbReference>
<name>A0ABM5G4L9_9SAUR</name>
<reference evidence="3" key="1">
    <citation type="submission" date="2025-08" db="UniProtKB">
        <authorList>
            <consortium name="RefSeq"/>
        </authorList>
    </citation>
    <scope>IDENTIFICATION</scope>
</reference>
<evidence type="ECO:0000259" key="1">
    <source>
        <dbReference type="Pfam" id="PF01273"/>
    </source>
</evidence>
<accession>A0ABM5G4L9</accession>
<evidence type="ECO:0000313" key="2">
    <source>
        <dbReference type="Proteomes" id="UP001652642"/>
    </source>
</evidence>
<protein>
    <submittedName>
        <fullName evidence="3">BPI fold-containing family B member 4-like</fullName>
    </submittedName>
</protein>
<gene>
    <name evidence="3" type="primary">LOC110090902</name>
</gene>
<evidence type="ECO:0000313" key="3">
    <source>
        <dbReference type="RefSeq" id="XP_072852599.1"/>
    </source>
</evidence>
<organism evidence="2 3">
    <name type="scientific">Pogona vitticeps</name>
    <name type="common">central bearded dragon</name>
    <dbReference type="NCBI Taxonomy" id="103695"/>
    <lineage>
        <taxon>Eukaryota</taxon>
        <taxon>Metazoa</taxon>
        <taxon>Chordata</taxon>
        <taxon>Craniata</taxon>
        <taxon>Vertebrata</taxon>
        <taxon>Euteleostomi</taxon>
        <taxon>Lepidosauria</taxon>
        <taxon>Squamata</taxon>
        <taxon>Bifurcata</taxon>
        <taxon>Unidentata</taxon>
        <taxon>Episquamata</taxon>
        <taxon>Toxicofera</taxon>
        <taxon>Iguania</taxon>
        <taxon>Acrodonta</taxon>
        <taxon>Agamidae</taxon>
        <taxon>Amphibolurinae</taxon>
        <taxon>Pogona</taxon>
    </lineage>
</organism>
<sequence>MNQLGAVQAAGKEKEIDSCLIRLSVIKKAILRDELLLNQLKGIPFSDISIGGLLGLLNSIAGLRIVNLEITGVQEVFAPDVSGCLLSVSIRLEISGHTLLDFSNLVSISLELTTRVKYSFINFQSGSFDFFFHECGADFGGIKISLLGITLTTTLVDTIRNSLIADINLILCGVVQTVFNLVKSLFLDTVNVAFPLGPFATLRFMLGSLPVVSDGYTNINLYINVEVPGQGILSIPDLAGSINVPPLGNFKHVHAFHPALINILLFIFAPKDSFELPCTPDKFSGADDLRNAILVVVPLENQAIVSAGVLNFRISTEMYPEADFGPNGIVITLTAKIEFFIRNADGSTYFVLVMRSRVTLGAVLSFVNGKVIFVASITGNALELISSDARINDVS</sequence>
<dbReference type="InterPro" id="IPR017943">
    <property type="entry name" value="Bactericidal_perm-incr_a/b_dom"/>
</dbReference>
<feature type="domain" description="Lipid-binding serum glycoprotein N-terminal" evidence="1">
    <location>
        <begin position="55"/>
        <end position="180"/>
    </location>
</feature>